<evidence type="ECO:0000256" key="1">
    <source>
        <dbReference type="ARBA" id="ARBA00008535"/>
    </source>
</evidence>
<evidence type="ECO:0000313" key="7">
    <source>
        <dbReference type="RefSeq" id="XP_010259765.1"/>
    </source>
</evidence>
<accession>A0A1U8ADD5</accession>
<dbReference type="PROSITE" id="PS51720">
    <property type="entry name" value="G_AIG1"/>
    <property type="match status" value="1"/>
</dbReference>
<comment type="similarity">
    <text evidence="1">Belongs to the TRAFAC class TrmE-Era-EngA-EngB-Septin-like GTPase superfamily. AIG1/Toc34/Toc159-like paraseptin GTPase family. IAN subfamily.</text>
</comment>
<dbReference type="PANTHER" id="PTHR10903:SF184">
    <property type="entry name" value="GTP-BINDING PROTEIN A"/>
    <property type="match status" value="1"/>
</dbReference>
<dbReference type="Gene3D" id="3.40.50.300">
    <property type="entry name" value="P-loop containing nucleotide triphosphate hydrolases"/>
    <property type="match status" value="1"/>
</dbReference>
<evidence type="ECO:0000313" key="6">
    <source>
        <dbReference type="Proteomes" id="UP000189703"/>
    </source>
</evidence>
<reference evidence="7" key="1">
    <citation type="submission" date="2025-08" db="UniProtKB">
        <authorList>
            <consortium name="RefSeq"/>
        </authorList>
    </citation>
    <scope>IDENTIFICATION</scope>
</reference>
<dbReference type="SUPFAM" id="SSF52540">
    <property type="entry name" value="P-loop containing nucleoside triphosphate hydrolases"/>
    <property type="match status" value="1"/>
</dbReference>
<dbReference type="OrthoDB" id="8954335at2759"/>
<feature type="coiled-coil region" evidence="4">
    <location>
        <begin position="186"/>
        <end position="283"/>
    </location>
</feature>
<keyword evidence="2" id="KW-0547">Nucleotide-binding</keyword>
<evidence type="ECO:0000259" key="5">
    <source>
        <dbReference type="PROSITE" id="PS51720"/>
    </source>
</evidence>
<feature type="domain" description="AIG1-type G" evidence="5">
    <location>
        <begin position="6"/>
        <end position="216"/>
    </location>
</feature>
<dbReference type="InterPro" id="IPR006703">
    <property type="entry name" value="G_AIG1"/>
</dbReference>
<organism evidence="6 7">
    <name type="scientific">Nelumbo nucifera</name>
    <name type="common">Sacred lotus</name>
    <dbReference type="NCBI Taxonomy" id="4432"/>
    <lineage>
        <taxon>Eukaryota</taxon>
        <taxon>Viridiplantae</taxon>
        <taxon>Streptophyta</taxon>
        <taxon>Embryophyta</taxon>
        <taxon>Tracheophyta</taxon>
        <taxon>Spermatophyta</taxon>
        <taxon>Magnoliopsida</taxon>
        <taxon>Proteales</taxon>
        <taxon>Nelumbonaceae</taxon>
        <taxon>Nelumbo</taxon>
    </lineage>
</organism>
<evidence type="ECO:0000256" key="3">
    <source>
        <dbReference type="ARBA" id="ARBA00023134"/>
    </source>
</evidence>
<protein>
    <submittedName>
        <fullName evidence="7">Immune-associated nucleotide-binding protein 8-like isoform X2</fullName>
    </submittedName>
</protein>
<sequence>MALSKPNEVTLALVGRTGNGKSATGNSILQRNAFKSKVASGSITKKAELQQGVLGDGRGVNVLDTPGLFDFAVGSDNVSKKIANCINLAKDGIHAILLVLSVRSRFTEEEAEAIQVLRGLFGPKITDYLIIVFTGADVLEDDEATLQDYLDANCPQPLQEVLQLYKIFTENGGKPYTNELFLSLQEETKRQRKMKEEAELQALAKKETARLQEQMQKAYDAQLARVTETIESKLSGTISSLERELAETRQAHQNAVSHSHMAHQQAMNEIHALQHNLSAAHQEIERLRRPPPRPHRLCAIM</sequence>
<gene>
    <name evidence="7" type="primary">LOC104599092</name>
</gene>
<dbReference type="GO" id="GO:0005525">
    <property type="term" value="F:GTP binding"/>
    <property type="evidence" value="ECO:0007669"/>
    <property type="project" value="UniProtKB-KW"/>
</dbReference>
<dbReference type="GeneID" id="104599092"/>
<evidence type="ECO:0000256" key="2">
    <source>
        <dbReference type="ARBA" id="ARBA00022741"/>
    </source>
</evidence>
<dbReference type="RefSeq" id="XP_010259765.1">
    <property type="nucleotide sequence ID" value="XM_010261463.2"/>
</dbReference>
<evidence type="ECO:0000256" key="4">
    <source>
        <dbReference type="SAM" id="Coils"/>
    </source>
</evidence>
<proteinExistence type="inferred from homology"/>
<dbReference type="FunFam" id="3.40.50.300:FF:000840">
    <property type="entry name" value="Immune-associated nucleotide-binding protein 9"/>
    <property type="match status" value="1"/>
</dbReference>
<dbReference type="Pfam" id="PF04548">
    <property type="entry name" value="AIG1"/>
    <property type="match status" value="1"/>
</dbReference>
<dbReference type="AlphaFoldDB" id="A0A1U8ADD5"/>
<keyword evidence="3" id="KW-0342">GTP-binding</keyword>
<keyword evidence="4" id="KW-0175">Coiled coil</keyword>
<dbReference type="PANTHER" id="PTHR10903">
    <property type="entry name" value="GTPASE, IMAP FAMILY MEMBER-RELATED"/>
    <property type="match status" value="1"/>
</dbReference>
<keyword evidence="6" id="KW-1185">Reference proteome</keyword>
<dbReference type="InterPro" id="IPR027417">
    <property type="entry name" value="P-loop_NTPase"/>
</dbReference>
<dbReference type="InterPro" id="IPR045058">
    <property type="entry name" value="GIMA/IAN/Toc"/>
</dbReference>
<dbReference type="Proteomes" id="UP000189703">
    <property type="component" value="Unplaced"/>
</dbReference>
<name>A0A1U8ADD5_NELNU</name>